<dbReference type="InterPro" id="IPR006334">
    <property type="entry name" value="Glut_cys_ligase"/>
</dbReference>
<dbReference type="EMBL" id="PIQE01000002">
    <property type="protein sequence ID" value="RUO72422.1"/>
    <property type="molecule type" value="Genomic_DNA"/>
</dbReference>
<dbReference type="PANTHER" id="PTHR38761:SF1">
    <property type="entry name" value="GLUTAMATE--CYSTEINE LIGASE"/>
    <property type="match status" value="1"/>
</dbReference>
<evidence type="ECO:0000256" key="4">
    <source>
        <dbReference type="ARBA" id="ARBA00022684"/>
    </source>
</evidence>
<keyword evidence="12" id="KW-1185">Reference proteome</keyword>
<dbReference type="InterPro" id="IPR014746">
    <property type="entry name" value="Gln_synth/guanido_kin_cat_dom"/>
</dbReference>
<dbReference type="STRING" id="1122124.GCA_000423165_01622"/>
<sequence length="534" mass="60760">MQESLSQTLKSLESCRDSQALKQIQRGIERECLRITPAGKLALTSHPEGLGRTLTHPHITTDYAEMLLEFITPVASDIQVTLDQLTDIHSYTYRYLGDELMWPLSMPCFVDKDSEIPIARYGSSHSGRMKNLYREGLTHRYGGGMQVIAGVHYNFSIPAAMWEVLASADQQQPDAAYISQRYFGLIRNYKRIAWVIPYLFGASPAICKSFLEHADSQIEFKSMGKGTVYREYATSLRMSDLGYTNKEQADLRITYNSLTDYIARLRRAISTPSQQFTKIGVKQTNAAGEITYRQLNDNILQIENEFYSPIRPKRVAQGSETPTQALERGGVEYIEVRALDVNPFSPVGISAAQIRMLDLLLLWCLFNDSPELDWDAQLITEQNFNRVVLDGRNPRLTLQDNGYERPISDWLEELFADLQGIAAYLDGAHDDAYQQTVREHYPMVLNPELTFSGQMMKLMRDQDMDNSCLGMELARQYRAQLQQPLRYFTEAQFEQWTATSIAKQAEREADDAGSSFDAFLDDYFAKAHLPVAKG</sequence>
<accession>A0A432Z3E6</accession>
<evidence type="ECO:0000313" key="11">
    <source>
        <dbReference type="EMBL" id="RUO72422.1"/>
    </source>
</evidence>
<protein>
    <recommendedName>
        <fullName evidence="8">Glutamate--cysteine ligase</fullName>
        <ecNumber evidence="8">6.3.2.2</ecNumber>
    </recommendedName>
    <alternativeName>
        <fullName evidence="8">Gamma-ECS</fullName>
        <shortName evidence="8">GCS</shortName>
    </alternativeName>
    <alternativeName>
        <fullName evidence="8">Gamma-glutamylcysteine synthetase</fullName>
    </alternativeName>
</protein>
<keyword evidence="6 8" id="KW-0067">ATP-binding</keyword>
<dbReference type="GO" id="GO:0005524">
    <property type="term" value="F:ATP binding"/>
    <property type="evidence" value="ECO:0007669"/>
    <property type="project" value="UniProtKB-KW"/>
</dbReference>
<comment type="catalytic activity">
    <reaction evidence="7 8 9">
        <text>L-cysteine + L-glutamate + ATP = gamma-L-glutamyl-L-cysteine + ADP + phosphate + H(+)</text>
        <dbReference type="Rhea" id="RHEA:13285"/>
        <dbReference type="ChEBI" id="CHEBI:15378"/>
        <dbReference type="ChEBI" id="CHEBI:29985"/>
        <dbReference type="ChEBI" id="CHEBI:30616"/>
        <dbReference type="ChEBI" id="CHEBI:35235"/>
        <dbReference type="ChEBI" id="CHEBI:43474"/>
        <dbReference type="ChEBI" id="CHEBI:58173"/>
        <dbReference type="ChEBI" id="CHEBI:456216"/>
        <dbReference type="EC" id="6.3.2.2"/>
    </reaction>
</comment>
<dbReference type="RefSeq" id="WP_026860386.1">
    <property type="nucleotide sequence ID" value="NZ_JAHVIQ010000003.1"/>
</dbReference>
<evidence type="ECO:0000256" key="3">
    <source>
        <dbReference type="ARBA" id="ARBA00022598"/>
    </source>
</evidence>
<dbReference type="GO" id="GO:0005829">
    <property type="term" value="C:cytosol"/>
    <property type="evidence" value="ECO:0007669"/>
    <property type="project" value="TreeGrafter"/>
</dbReference>
<evidence type="ECO:0000256" key="8">
    <source>
        <dbReference type="HAMAP-Rule" id="MF_00578"/>
    </source>
</evidence>
<dbReference type="GO" id="GO:0046872">
    <property type="term" value="F:metal ion binding"/>
    <property type="evidence" value="ECO:0007669"/>
    <property type="project" value="TreeGrafter"/>
</dbReference>
<dbReference type="UniPathway" id="UPA00142">
    <property type="reaction ID" value="UER00209"/>
</dbReference>
<dbReference type="HAMAP" id="MF_00578">
    <property type="entry name" value="Glu_cys_ligase"/>
    <property type="match status" value="1"/>
</dbReference>
<evidence type="ECO:0000256" key="2">
    <source>
        <dbReference type="ARBA" id="ARBA00008772"/>
    </source>
</evidence>
<dbReference type="Pfam" id="PF04262">
    <property type="entry name" value="Glu_cys_ligase"/>
    <property type="match status" value="1"/>
</dbReference>
<dbReference type="PANTHER" id="PTHR38761">
    <property type="entry name" value="GLUTAMATE--CYSTEINE LIGASE"/>
    <property type="match status" value="1"/>
</dbReference>
<dbReference type="InterPro" id="IPR007370">
    <property type="entry name" value="Glu_cys_ligase"/>
</dbReference>
<evidence type="ECO:0000256" key="1">
    <source>
        <dbReference type="ARBA" id="ARBA00005006"/>
    </source>
</evidence>
<dbReference type="GO" id="GO:0006750">
    <property type="term" value="P:glutathione biosynthetic process"/>
    <property type="evidence" value="ECO:0007669"/>
    <property type="project" value="UniProtKB-UniRule"/>
</dbReference>
<keyword evidence="3 8" id="KW-0436">Ligase</keyword>
<feature type="domain" description="Glutamate--cysteine ligase" evidence="10">
    <location>
        <begin position="10"/>
        <end position="387"/>
    </location>
</feature>
<dbReference type="NCBIfam" id="TIGR01434">
    <property type="entry name" value="glu_cys_ligase"/>
    <property type="match status" value="1"/>
</dbReference>
<dbReference type="EC" id="6.3.2.2" evidence="8"/>
<proteinExistence type="inferred from homology"/>
<evidence type="ECO:0000313" key="12">
    <source>
        <dbReference type="Proteomes" id="UP000287022"/>
    </source>
</evidence>
<keyword evidence="5 8" id="KW-0547">Nucleotide-binding</keyword>
<name>A0A432Z3E6_9GAMM</name>
<evidence type="ECO:0000256" key="7">
    <source>
        <dbReference type="ARBA" id="ARBA00048819"/>
    </source>
</evidence>
<comment type="similarity">
    <text evidence="2 8">Belongs to the glutamate--cysteine ligase type 1 family. Type 1 subfamily.</text>
</comment>
<dbReference type="SUPFAM" id="SSF55931">
    <property type="entry name" value="Glutamine synthetase/guanido kinase"/>
    <property type="match status" value="1"/>
</dbReference>
<gene>
    <name evidence="8" type="primary">gshA</name>
    <name evidence="11" type="ORF">CWI80_07635</name>
</gene>
<evidence type="ECO:0000256" key="5">
    <source>
        <dbReference type="ARBA" id="ARBA00022741"/>
    </source>
</evidence>
<dbReference type="AlphaFoldDB" id="A0A432Z3E6"/>
<organism evidence="11 12">
    <name type="scientific">Pseudidiomarina sediminum</name>
    <dbReference type="NCBI Taxonomy" id="431675"/>
    <lineage>
        <taxon>Bacteria</taxon>
        <taxon>Pseudomonadati</taxon>
        <taxon>Pseudomonadota</taxon>
        <taxon>Gammaproteobacteria</taxon>
        <taxon>Alteromonadales</taxon>
        <taxon>Idiomarinaceae</taxon>
        <taxon>Pseudidiomarina</taxon>
    </lineage>
</organism>
<dbReference type="Gene3D" id="3.30.590.20">
    <property type="match status" value="1"/>
</dbReference>
<comment type="pathway">
    <text evidence="1 8 9">Sulfur metabolism; glutathione biosynthesis; glutathione from L-cysteine and L-glutamate: step 1/2.</text>
</comment>
<dbReference type="GO" id="GO:0004357">
    <property type="term" value="F:glutamate-cysteine ligase activity"/>
    <property type="evidence" value="ECO:0007669"/>
    <property type="project" value="UniProtKB-UniRule"/>
</dbReference>
<evidence type="ECO:0000259" key="10">
    <source>
        <dbReference type="Pfam" id="PF04262"/>
    </source>
</evidence>
<reference evidence="12" key="1">
    <citation type="journal article" date="2018" name="Front. Microbiol.">
        <title>Genome-Based Analysis Reveals the Taxonomy and Diversity of the Family Idiomarinaceae.</title>
        <authorList>
            <person name="Liu Y."/>
            <person name="Lai Q."/>
            <person name="Shao Z."/>
        </authorList>
    </citation>
    <scope>NUCLEOTIDE SEQUENCE [LARGE SCALE GENOMIC DNA]</scope>
    <source>
        <strain evidence="12">c121</strain>
    </source>
</reference>
<comment type="caution">
    <text evidence="11">The sequence shown here is derived from an EMBL/GenBank/DDBJ whole genome shotgun (WGS) entry which is preliminary data.</text>
</comment>
<keyword evidence="4 8" id="KW-0317">Glutathione biosynthesis</keyword>
<evidence type="ECO:0000256" key="6">
    <source>
        <dbReference type="ARBA" id="ARBA00022840"/>
    </source>
</evidence>
<evidence type="ECO:0000256" key="9">
    <source>
        <dbReference type="RuleBase" id="RU004391"/>
    </source>
</evidence>
<dbReference type="Proteomes" id="UP000287022">
    <property type="component" value="Unassembled WGS sequence"/>
</dbReference>